<dbReference type="Proteomes" id="UP000254602">
    <property type="component" value="Unassembled WGS sequence"/>
</dbReference>
<gene>
    <name evidence="1" type="ORF">NCTC7914_04068</name>
</gene>
<name>A0A379KPS5_PSEPU</name>
<sequence length="83" mass="9493">MEGLIALRHMIQSNGYFESVVAGVESWEVILGKRDQPPFDKCWIDAFNAVQGLNYQDPDDEAAISALREFAFKQTYRVTRIPK</sequence>
<evidence type="ECO:0000313" key="1">
    <source>
        <dbReference type="EMBL" id="SUD69919.1"/>
    </source>
</evidence>
<proteinExistence type="predicted"/>
<organism evidence="1 2">
    <name type="scientific">Pseudomonas putida</name>
    <name type="common">Arthrobacter siderocapsulatus</name>
    <dbReference type="NCBI Taxonomy" id="303"/>
    <lineage>
        <taxon>Bacteria</taxon>
        <taxon>Pseudomonadati</taxon>
        <taxon>Pseudomonadota</taxon>
        <taxon>Gammaproteobacteria</taxon>
        <taxon>Pseudomonadales</taxon>
        <taxon>Pseudomonadaceae</taxon>
        <taxon>Pseudomonas</taxon>
    </lineage>
</organism>
<dbReference type="AlphaFoldDB" id="A0A379KPS5"/>
<dbReference type="RefSeq" id="WP_052750479.1">
    <property type="nucleotide sequence ID" value="NZ_LBME01000012.1"/>
</dbReference>
<dbReference type="EMBL" id="UGUY01000001">
    <property type="protein sequence ID" value="SUD69919.1"/>
    <property type="molecule type" value="Genomic_DNA"/>
</dbReference>
<reference evidence="1 2" key="1">
    <citation type="submission" date="2018-06" db="EMBL/GenBank/DDBJ databases">
        <authorList>
            <consortium name="Pathogen Informatics"/>
            <person name="Doyle S."/>
        </authorList>
    </citation>
    <scope>NUCLEOTIDE SEQUENCE [LARGE SCALE GENOMIC DNA]</scope>
    <source>
        <strain evidence="1 2">NCTC7914</strain>
    </source>
</reference>
<protein>
    <submittedName>
        <fullName evidence="1">Uncharacterized protein</fullName>
    </submittedName>
</protein>
<accession>A0A379KPS5</accession>
<evidence type="ECO:0000313" key="2">
    <source>
        <dbReference type="Proteomes" id="UP000254602"/>
    </source>
</evidence>